<gene>
    <name evidence="1" type="ORF">F6B43_18285</name>
</gene>
<sequence>MAEGTLPMVPAPARALCDAMGWDSYPGRTSEGFPHGGQLAIEVLDELRQAGWQLVPIEASAPEDLGVIFRDWRTNRPLPGARGRSK</sequence>
<name>A0A5J5IYI7_9MICO</name>
<comment type="caution">
    <text evidence="1">The sequence shown here is derived from an EMBL/GenBank/DDBJ whole genome shotgun (WGS) entry which is preliminary data.</text>
</comment>
<dbReference type="AlphaFoldDB" id="A0A5J5IYI7"/>
<evidence type="ECO:0000313" key="1">
    <source>
        <dbReference type="EMBL" id="KAA9104997.1"/>
    </source>
</evidence>
<protein>
    <submittedName>
        <fullName evidence="1">Uncharacterized protein</fullName>
    </submittedName>
</protein>
<dbReference type="Proteomes" id="UP000325827">
    <property type="component" value="Unassembled WGS sequence"/>
</dbReference>
<accession>A0A5J5IYI7</accession>
<reference evidence="2" key="1">
    <citation type="submission" date="2019-09" db="EMBL/GenBank/DDBJ databases">
        <title>Mumia zhuanghuii sp. nov. isolated from the intestinal contents of plateau pika (Ochotona curzoniae) in the Qinghai-Tibet plateau of China.</title>
        <authorList>
            <person name="Tian Z."/>
        </authorList>
    </citation>
    <scope>NUCLEOTIDE SEQUENCE [LARGE SCALE GENOMIC DNA]</scope>
    <source>
        <strain evidence="2">JCM 30598</strain>
    </source>
</reference>
<dbReference type="EMBL" id="VYSA01000006">
    <property type="protein sequence ID" value="KAA9104997.1"/>
    <property type="molecule type" value="Genomic_DNA"/>
</dbReference>
<organism evidence="1 2">
    <name type="scientific">Microbacterium rhizomatis</name>
    <dbReference type="NCBI Taxonomy" id="1631477"/>
    <lineage>
        <taxon>Bacteria</taxon>
        <taxon>Bacillati</taxon>
        <taxon>Actinomycetota</taxon>
        <taxon>Actinomycetes</taxon>
        <taxon>Micrococcales</taxon>
        <taxon>Microbacteriaceae</taxon>
        <taxon>Microbacterium</taxon>
    </lineage>
</organism>
<keyword evidence="2" id="KW-1185">Reference proteome</keyword>
<dbReference type="RefSeq" id="WP_150450456.1">
    <property type="nucleotide sequence ID" value="NZ_VYSA01000006.1"/>
</dbReference>
<proteinExistence type="predicted"/>
<evidence type="ECO:0000313" key="2">
    <source>
        <dbReference type="Proteomes" id="UP000325827"/>
    </source>
</evidence>